<dbReference type="STRING" id="2880.D7G6P6"/>
<comment type="subcellular location">
    <subcellularLocation>
        <location evidence="1">Nucleus</location>
    </subcellularLocation>
</comment>
<dbReference type="InterPro" id="IPR014816">
    <property type="entry name" value="tRNA_MeTrfase_Gcd14"/>
</dbReference>
<dbReference type="EMBL" id="FN649752">
    <property type="protein sequence ID" value="CBJ27631.1"/>
    <property type="molecule type" value="Genomic_DNA"/>
</dbReference>
<organism evidence="10 11">
    <name type="scientific">Ectocarpus siliculosus</name>
    <name type="common">Brown alga</name>
    <name type="synonym">Conferva siliculosa</name>
    <dbReference type="NCBI Taxonomy" id="2880"/>
    <lineage>
        <taxon>Eukaryota</taxon>
        <taxon>Sar</taxon>
        <taxon>Stramenopiles</taxon>
        <taxon>Ochrophyta</taxon>
        <taxon>PX clade</taxon>
        <taxon>Phaeophyceae</taxon>
        <taxon>Ectocarpales</taxon>
        <taxon>Ectocarpaceae</taxon>
        <taxon>Ectocarpus</taxon>
    </lineage>
</organism>
<dbReference type="EMBL" id="FN649025">
    <property type="protein sequence ID" value="CBJ27631.1"/>
    <property type="molecule type" value="Genomic_DNA"/>
</dbReference>
<dbReference type="AlphaFoldDB" id="D7G6P6"/>
<dbReference type="GO" id="GO:0005634">
    <property type="term" value="C:nucleus"/>
    <property type="evidence" value="ECO:0007669"/>
    <property type="project" value="UniProtKB-SubCell"/>
</dbReference>
<evidence type="ECO:0000256" key="5">
    <source>
        <dbReference type="ARBA" id="ARBA00022691"/>
    </source>
</evidence>
<keyword evidence="5" id="KW-0949">S-adenosyl-L-methionine</keyword>
<evidence type="ECO:0000256" key="2">
    <source>
        <dbReference type="ARBA" id="ARBA00012796"/>
    </source>
</evidence>
<keyword evidence="4" id="KW-0808">Transferase</keyword>
<feature type="region of interest" description="Disordered" evidence="8">
    <location>
        <begin position="414"/>
        <end position="481"/>
    </location>
</feature>
<proteinExistence type="predicted"/>
<feature type="compositionally biased region" description="Gly residues" evidence="8">
    <location>
        <begin position="419"/>
        <end position="431"/>
    </location>
</feature>
<evidence type="ECO:0000256" key="3">
    <source>
        <dbReference type="ARBA" id="ARBA00022603"/>
    </source>
</evidence>
<gene>
    <name evidence="10" type="ORF">Esi_0079_0075</name>
</gene>
<dbReference type="InterPro" id="IPR029063">
    <property type="entry name" value="SAM-dependent_MTases_sf"/>
</dbReference>
<sequence length="481" mass="50231">MDFRAGRCSDGSRDPATICEASTAPLIRNGDMVVFFEGREPIGFDRMKAKTIWQCRHGAFHHDEIIGKPFGSRVFSRTTKGYVYALSPTPELWSHVVPNRTQIVQDFDQSIVIFRLDLKPGDTVVESGTGSGVMSTAIMRTIAPSGFLHSFEFNEFRATRAQEEFEENALGGLVKAVHRDVCAARGDGGGFGEELDGKADAVFLDLPEPWLAVAHAKMTLKPGKKLCSYSPCIEQVMKTCEALRSEGFHSVSTIEFRLRNINYAEVEGIKPMEGDQAALPGSKKRSREEGGGSGAATPGVDDGASRTGRGRNERLQPKAAIRAAEAAAEKVGGARKPPLKLVCAQPFPLMRGHTAFLTFATAPVSRQLGTAATAEATAAASGAPAGGATSDGVDGSEDGHKAGIAGDAEIALNRSEGDASGGGGGGGGGSGDRMDVCEEGIDGKGKGKGKGTDADKTDDSPGASASDVVPETPDSSSPAGR</sequence>
<dbReference type="InParanoid" id="D7G6P6"/>
<feature type="region of interest" description="Disordered" evidence="8">
    <location>
        <begin position="272"/>
        <end position="319"/>
    </location>
</feature>
<reference evidence="10 11" key="1">
    <citation type="journal article" date="2010" name="Nature">
        <title>The Ectocarpus genome and the independent evolution of multicellularity in brown algae.</title>
        <authorList>
            <person name="Cock J.M."/>
            <person name="Sterck L."/>
            <person name="Rouze P."/>
            <person name="Scornet D."/>
            <person name="Allen A.E."/>
            <person name="Amoutzias G."/>
            <person name="Anthouard V."/>
            <person name="Artiguenave F."/>
            <person name="Aury J.M."/>
            <person name="Badger J.H."/>
            <person name="Beszteri B."/>
            <person name="Billiau K."/>
            <person name="Bonnet E."/>
            <person name="Bothwell J.H."/>
            <person name="Bowler C."/>
            <person name="Boyen C."/>
            <person name="Brownlee C."/>
            <person name="Carrano C.J."/>
            <person name="Charrier B."/>
            <person name="Cho G.Y."/>
            <person name="Coelho S.M."/>
            <person name="Collen J."/>
            <person name="Corre E."/>
            <person name="Da Silva C."/>
            <person name="Delage L."/>
            <person name="Delaroque N."/>
            <person name="Dittami S.M."/>
            <person name="Doulbeau S."/>
            <person name="Elias M."/>
            <person name="Farnham G."/>
            <person name="Gachon C.M."/>
            <person name="Gschloessl B."/>
            <person name="Heesch S."/>
            <person name="Jabbari K."/>
            <person name="Jubin C."/>
            <person name="Kawai H."/>
            <person name="Kimura K."/>
            <person name="Kloareg B."/>
            <person name="Kupper F.C."/>
            <person name="Lang D."/>
            <person name="Le Bail A."/>
            <person name="Leblanc C."/>
            <person name="Lerouge P."/>
            <person name="Lohr M."/>
            <person name="Lopez P.J."/>
            <person name="Martens C."/>
            <person name="Maumus F."/>
            <person name="Michel G."/>
            <person name="Miranda-Saavedra D."/>
            <person name="Morales J."/>
            <person name="Moreau H."/>
            <person name="Motomura T."/>
            <person name="Nagasato C."/>
            <person name="Napoli C.A."/>
            <person name="Nelson D.R."/>
            <person name="Nyvall-Collen P."/>
            <person name="Peters A.F."/>
            <person name="Pommier C."/>
            <person name="Potin P."/>
            <person name="Poulain J."/>
            <person name="Quesneville H."/>
            <person name="Read B."/>
            <person name="Rensing S.A."/>
            <person name="Ritter A."/>
            <person name="Rousvoal S."/>
            <person name="Samanta M."/>
            <person name="Samson G."/>
            <person name="Schroeder D.C."/>
            <person name="Segurens B."/>
            <person name="Strittmatter M."/>
            <person name="Tonon T."/>
            <person name="Tregear J.W."/>
            <person name="Valentin K."/>
            <person name="von Dassow P."/>
            <person name="Yamagishi T."/>
            <person name="Van de Peer Y."/>
            <person name="Wincker P."/>
        </authorList>
    </citation>
    <scope>NUCLEOTIDE SEQUENCE [LARGE SCALE GENOMIC DNA]</scope>
    <source>
        <strain evidence="11">Ec32 / CCAP1310/4</strain>
    </source>
</reference>
<evidence type="ECO:0000256" key="8">
    <source>
        <dbReference type="SAM" id="MobiDB-lite"/>
    </source>
</evidence>
<dbReference type="OMA" id="RHEFANN"/>
<evidence type="ECO:0000256" key="1">
    <source>
        <dbReference type="ARBA" id="ARBA00004123"/>
    </source>
</evidence>
<keyword evidence="11" id="KW-1185">Reference proteome</keyword>
<evidence type="ECO:0000313" key="10">
    <source>
        <dbReference type="EMBL" id="CBJ27631.1"/>
    </source>
</evidence>
<feature type="compositionally biased region" description="Low complexity" evidence="8">
    <location>
        <begin position="379"/>
        <end position="388"/>
    </location>
</feature>
<dbReference type="Gene3D" id="3.10.330.20">
    <property type="match status" value="1"/>
</dbReference>
<dbReference type="PROSITE" id="PS51620">
    <property type="entry name" value="SAM_TRM61"/>
    <property type="match status" value="1"/>
</dbReference>
<accession>D7G6P6</accession>
<keyword evidence="6" id="KW-0819">tRNA processing</keyword>
<dbReference type="GO" id="GO:0030488">
    <property type="term" value="P:tRNA methylation"/>
    <property type="evidence" value="ECO:0007669"/>
    <property type="project" value="InterPro"/>
</dbReference>
<feature type="compositionally biased region" description="Basic and acidic residues" evidence="8">
    <location>
        <begin position="432"/>
        <end position="459"/>
    </location>
</feature>
<dbReference type="SUPFAM" id="SSF53335">
    <property type="entry name" value="S-adenosyl-L-methionine-dependent methyltransferases"/>
    <property type="match status" value="1"/>
</dbReference>
<dbReference type="eggNOG" id="KOG2915">
    <property type="taxonomic scope" value="Eukaryota"/>
</dbReference>
<feature type="domain" description="tRNA (adenine(58)-N(1))-methyltransferase catalytic subunit TRM61 C-terminal" evidence="9">
    <location>
        <begin position="81"/>
        <end position="361"/>
    </location>
</feature>
<name>D7G6P6_ECTSI</name>
<dbReference type="PANTHER" id="PTHR12133">
    <property type="entry name" value="TRNA (ADENINE(58)-N(1))-METHYLTRANSFERASE"/>
    <property type="match status" value="1"/>
</dbReference>
<keyword evidence="3" id="KW-0489">Methyltransferase</keyword>
<protein>
    <recommendedName>
        <fullName evidence="2">tRNA (adenine(58)-N(1))-methyltransferase</fullName>
        <ecNumber evidence="2">2.1.1.220</ecNumber>
    </recommendedName>
</protein>
<dbReference type="OrthoDB" id="1925287at2759"/>
<evidence type="ECO:0000256" key="4">
    <source>
        <dbReference type="ARBA" id="ARBA00022679"/>
    </source>
</evidence>
<feature type="region of interest" description="Disordered" evidence="8">
    <location>
        <begin position="379"/>
        <end position="402"/>
    </location>
</feature>
<dbReference type="GO" id="GO:0031515">
    <property type="term" value="C:tRNA (m1A) methyltransferase complex"/>
    <property type="evidence" value="ECO:0007669"/>
    <property type="project" value="InterPro"/>
</dbReference>
<evidence type="ECO:0000256" key="7">
    <source>
        <dbReference type="ARBA" id="ARBA00023242"/>
    </source>
</evidence>
<evidence type="ECO:0000313" key="11">
    <source>
        <dbReference type="Proteomes" id="UP000002630"/>
    </source>
</evidence>
<dbReference type="Pfam" id="PF08704">
    <property type="entry name" value="GCD14"/>
    <property type="match status" value="1"/>
</dbReference>
<keyword evidence="7" id="KW-0539">Nucleus</keyword>
<evidence type="ECO:0000259" key="9">
    <source>
        <dbReference type="Pfam" id="PF08704"/>
    </source>
</evidence>
<dbReference type="Gene3D" id="3.40.50.150">
    <property type="entry name" value="Vaccinia Virus protein VP39"/>
    <property type="match status" value="1"/>
</dbReference>
<dbReference type="InterPro" id="IPR049470">
    <property type="entry name" value="TRM61_C"/>
</dbReference>
<evidence type="ECO:0000256" key="6">
    <source>
        <dbReference type="ARBA" id="ARBA00022694"/>
    </source>
</evidence>
<dbReference type="GO" id="GO:0160107">
    <property type="term" value="F:tRNA (adenine(58)-N1)-methyltransferase activity"/>
    <property type="evidence" value="ECO:0007669"/>
    <property type="project" value="UniProtKB-EC"/>
</dbReference>
<dbReference type="Proteomes" id="UP000002630">
    <property type="component" value="Linkage Group LG27"/>
</dbReference>
<dbReference type="PANTHER" id="PTHR12133:SF2">
    <property type="entry name" value="TRNA (ADENINE(58)-N(1))-METHYLTRANSFERASE CATALYTIC SUBUNIT TRMT61A"/>
    <property type="match status" value="1"/>
</dbReference>
<dbReference type="EC" id="2.1.1.220" evidence="2"/>